<dbReference type="OrthoDB" id="9808671at2"/>
<comment type="subcellular location">
    <subcellularLocation>
        <location evidence="1">Cell membrane</location>
        <topology evidence="1">Multi-pass membrane protein</topology>
    </subcellularLocation>
</comment>
<evidence type="ECO:0000256" key="4">
    <source>
        <dbReference type="ARBA" id="ARBA00022989"/>
    </source>
</evidence>
<protein>
    <submittedName>
        <fullName evidence="7">Ribonuclease BN/uncharacterized domain fusion protein</fullName>
    </submittedName>
</protein>
<keyword evidence="5 6" id="KW-0472">Membrane</keyword>
<keyword evidence="2" id="KW-1003">Cell membrane</keyword>
<keyword evidence="9" id="KW-1185">Reference proteome</keyword>
<organism evidence="7">
    <name type="scientific">Kingella negevensis</name>
    <dbReference type="NCBI Taxonomy" id="1522312"/>
    <lineage>
        <taxon>Bacteria</taxon>
        <taxon>Pseudomonadati</taxon>
        <taxon>Pseudomonadota</taxon>
        <taxon>Betaproteobacteria</taxon>
        <taxon>Neisseriales</taxon>
        <taxon>Neisseriaceae</taxon>
        <taxon>Kingella</taxon>
    </lineage>
</organism>
<dbReference type="AlphaFoldDB" id="A0A238HHY9"/>
<keyword evidence="4 6" id="KW-1133">Transmembrane helix</keyword>
<name>A0A238HHY9_9NEIS</name>
<dbReference type="Pfam" id="PF03631">
    <property type="entry name" value="Virul_fac_BrkB"/>
    <property type="match status" value="1"/>
</dbReference>
<dbReference type="NCBIfam" id="TIGR00765">
    <property type="entry name" value="yihY_not_rbn"/>
    <property type="match status" value="1"/>
</dbReference>
<feature type="transmembrane region" description="Helical" evidence="6">
    <location>
        <begin position="142"/>
        <end position="167"/>
    </location>
</feature>
<evidence type="ECO:0000313" key="9">
    <source>
        <dbReference type="Proteomes" id="UP000215450"/>
    </source>
</evidence>
<feature type="transmembrane region" description="Helical" evidence="6">
    <location>
        <begin position="245"/>
        <end position="267"/>
    </location>
</feature>
<dbReference type="PANTHER" id="PTHR30213">
    <property type="entry name" value="INNER MEMBRANE PROTEIN YHJD"/>
    <property type="match status" value="1"/>
</dbReference>
<sequence length="403" mass="45266">MIWTDFSDSLKKLAQHRIAAFLLFIWRRFDDMGILTISGSLTFTTLLAIVPVLAVTLVVVTMFPQFSNMVDTFMLFLNSIIVPSGAAKMLDYLNEFKLQAGKLTTVGLLAMGVTSLMLVQTIEQTFNRIWSVRTQRSWWLRVPMYAVLLVFVPLLAGASISLSDAVLSFGDKHLHLDSPMLSGSLKTLWKVILDALALALLYRTVPNCHVPLRHATGCALLTAICLEGAKWAFSLYLQRFNSYELVYGAFAVFPVFLVWLHLLWTIILTGALLTACCNYWHGSAFQRSAAKPTIFDDVIGILLLLARTPKPLRIRDFRQQLNIGYDRAETLLLTLSEQGYTHKVKDGWQLKRLPVDIVLTDLFAIFVYNAQDEHTSGGEILRDVMEPCSQAMKVSLQELLNAA</sequence>
<reference evidence="7" key="1">
    <citation type="submission" date="2017-05" db="EMBL/GenBank/DDBJ databases">
        <authorList>
            <person name="Song R."/>
            <person name="Chenine A.L."/>
            <person name="Ruprecht R.M."/>
        </authorList>
    </citation>
    <scope>NUCLEOTIDE SEQUENCE</scope>
    <source>
        <strain evidence="7">Kingella_eburonensis</strain>
    </source>
</reference>
<feature type="transmembrane region" description="Helical" evidence="6">
    <location>
        <begin position="41"/>
        <end position="66"/>
    </location>
</feature>
<reference evidence="8 9" key="2">
    <citation type="submission" date="2017-06" db="EMBL/GenBank/DDBJ databases">
        <authorList>
            <person name="Kim H.J."/>
            <person name="Triplett B.A."/>
        </authorList>
    </citation>
    <scope>NUCLEOTIDE SEQUENCE [LARGE SCALE GENOMIC DNA]</scope>
    <source>
        <strain evidence="8">Kingella_eburonensis</strain>
    </source>
</reference>
<dbReference type="EMBL" id="FXUV02000032">
    <property type="protein sequence ID" value="SNB73382.1"/>
    <property type="molecule type" value="Genomic_DNA"/>
</dbReference>
<dbReference type="EMBL" id="FXUV01000052">
    <property type="protein sequence ID" value="SMQ13209.1"/>
    <property type="molecule type" value="Genomic_DNA"/>
</dbReference>
<accession>A0A238HHY9</accession>
<dbReference type="InterPro" id="IPR017039">
    <property type="entry name" value="Virul_fac_BrkB"/>
</dbReference>
<evidence type="ECO:0000256" key="2">
    <source>
        <dbReference type="ARBA" id="ARBA00022475"/>
    </source>
</evidence>
<dbReference type="GO" id="GO:0005886">
    <property type="term" value="C:plasma membrane"/>
    <property type="evidence" value="ECO:0007669"/>
    <property type="project" value="UniProtKB-SubCell"/>
</dbReference>
<gene>
    <name evidence="8" type="ORF">KEBURONENSIS_00267</name>
    <name evidence="7" type="ORF">KEBURONENSIS_00436</name>
</gene>
<feature type="transmembrane region" description="Helical" evidence="6">
    <location>
        <begin position="211"/>
        <end position="233"/>
    </location>
</feature>
<dbReference type="RefSeq" id="WP_032136864.1">
    <property type="nucleotide sequence ID" value="NZ_CCNJ01000033.1"/>
</dbReference>
<dbReference type="Proteomes" id="UP000215450">
    <property type="component" value="Unassembled WGS sequence"/>
</dbReference>
<evidence type="ECO:0000256" key="5">
    <source>
        <dbReference type="ARBA" id="ARBA00023136"/>
    </source>
</evidence>
<dbReference type="GeneID" id="83626092"/>
<evidence type="ECO:0000313" key="8">
    <source>
        <dbReference type="EMBL" id="SNB73382.1"/>
    </source>
</evidence>
<evidence type="ECO:0000256" key="1">
    <source>
        <dbReference type="ARBA" id="ARBA00004651"/>
    </source>
</evidence>
<evidence type="ECO:0000313" key="7">
    <source>
        <dbReference type="EMBL" id="SMQ13209.1"/>
    </source>
</evidence>
<evidence type="ECO:0000256" key="6">
    <source>
        <dbReference type="SAM" id="Phobius"/>
    </source>
</evidence>
<proteinExistence type="predicted"/>
<evidence type="ECO:0000256" key="3">
    <source>
        <dbReference type="ARBA" id="ARBA00022692"/>
    </source>
</evidence>
<feature type="transmembrane region" description="Helical" evidence="6">
    <location>
        <begin position="188"/>
        <end position="205"/>
    </location>
</feature>
<dbReference type="STRING" id="1522312.GCA_900177895_02007"/>
<dbReference type="PANTHER" id="PTHR30213:SF0">
    <property type="entry name" value="UPF0761 MEMBRANE PROTEIN YIHY"/>
    <property type="match status" value="1"/>
</dbReference>
<keyword evidence="3 6" id="KW-0812">Transmembrane</keyword>